<dbReference type="OrthoDB" id="10471727at2759"/>
<dbReference type="Proteomes" id="UP000683360">
    <property type="component" value="Unassembled WGS sequence"/>
</dbReference>
<dbReference type="AlphaFoldDB" id="A0A8S3PSH6"/>
<protein>
    <submittedName>
        <fullName evidence="1">Uncharacterized protein</fullName>
    </submittedName>
</protein>
<evidence type="ECO:0000313" key="2">
    <source>
        <dbReference type="Proteomes" id="UP000683360"/>
    </source>
</evidence>
<keyword evidence="2" id="KW-1185">Reference proteome</keyword>
<reference evidence="1" key="1">
    <citation type="submission" date="2021-03" db="EMBL/GenBank/DDBJ databases">
        <authorList>
            <person name="Bekaert M."/>
        </authorList>
    </citation>
    <scope>NUCLEOTIDE SEQUENCE</scope>
</reference>
<accession>A0A8S3PSH6</accession>
<proteinExistence type="predicted"/>
<evidence type="ECO:0000313" key="1">
    <source>
        <dbReference type="EMBL" id="CAG2186730.1"/>
    </source>
</evidence>
<sequence length="163" mass="18512">MHSDPGDNVIVESVVTLLRGFVIENKEVVRRALKENMGFSMNIKGGRYTITNTGVYILSLTSLTGLEDPQLSLRGMIKRLIEMNKPVINDDRQNKYCSYIMRFLSYFSGERCMVAGSTQEQTRLRIRQDEGDFDYLIISAISIPVSALENREDLPCFVHINGL</sequence>
<gene>
    <name evidence="1" type="ORF">MEDL_2224</name>
</gene>
<comment type="caution">
    <text evidence="1">The sequence shown here is derived from an EMBL/GenBank/DDBJ whole genome shotgun (WGS) entry which is preliminary data.</text>
</comment>
<name>A0A8S3PSH6_MYTED</name>
<dbReference type="EMBL" id="CAJPWZ010000143">
    <property type="protein sequence ID" value="CAG2186730.1"/>
    <property type="molecule type" value="Genomic_DNA"/>
</dbReference>
<organism evidence="1 2">
    <name type="scientific">Mytilus edulis</name>
    <name type="common">Blue mussel</name>
    <dbReference type="NCBI Taxonomy" id="6550"/>
    <lineage>
        <taxon>Eukaryota</taxon>
        <taxon>Metazoa</taxon>
        <taxon>Spiralia</taxon>
        <taxon>Lophotrochozoa</taxon>
        <taxon>Mollusca</taxon>
        <taxon>Bivalvia</taxon>
        <taxon>Autobranchia</taxon>
        <taxon>Pteriomorphia</taxon>
        <taxon>Mytilida</taxon>
        <taxon>Mytiloidea</taxon>
        <taxon>Mytilidae</taxon>
        <taxon>Mytilinae</taxon>
        <taxon>Mytilus</taxon>
    </lineage>
</organism>